<reference evidence="5" key="1">
    <citation type="submission" date="2022-11" db="EMBL/GenBank/DDBJ databases">
        <title>Robbsia betulipollinis sp. nov., isolated from pollen of birch (Betula pendula).</title>
        <authorList>
            <person name="Shi H."/>
            <person name="Ambika Manirajan B."/>
            <person name="Ratering S."/>
            <person name="Geissler-Plaum R."/>
            <person name="Schnell S."/>
        </authorList>
    </citation>
    <scope>NUCLEOTIDE SEQUENCE</scope>
    <source>
        <strain evidence="5">Bb-Pol-6</strain>
    </source>
</reference>
<dbReference type="SUPFAM" id="SSF51338">
    <property type="entry name" value="Composite domain of metallo-dependent hydrolases"/>
    <property type="match status" value="1"/>
</dbReference>
<dbReference type="InterPro" id="IPR011059">
    <property type="entry name" value="Metal-dep_hydrolase_composite"/>
</dbReference>
<feature type="domain" description="Amidohydrolase-related" evidence="4">
    <location>
        <begin position="97"/>
        <end position="451"/>
    </location>
</feature>
<dbReference type="EMBL" id="JAPMXC010000001">
    <property type="protein sequence ID" value="MCY0386663.1"/>
    <property type="molecule type" value="Genomic_DNA"/>
</dbReference>
<dbReference type="Gene3D" id="2.30.40.10">
    <property type="entry name" value="Urease, subunit C, domain 1"/>
    <property type="match status" value="1"/>
</dbReference>
<dbReference type="PANTHER" id="PTHR43794:SF11">
    <property type="entry name" value="AMIDOHYDROLASE-RELATED DOMAIN-CONTAINING PROTEIN"/>
    <property type="match status" value="1"/>
</dbReference>
<keyword evidence="6" id="KW-1185">Reference proteome</keyword>
<name>A0ABT3ZJF7_9BURK</name>
<proteinExistence type="inferred from homology"/>
<gene>
    <name evidence="5" type="ORF">OVY01_05310</name>
</gene>
<keyword evidence="2" id="KW-0378">Hydrolase</keyword>
<protein>
    <submittedName>
        <fullName evidence="5">Amidohydrolase family protein</fullName>
    </submittedName>
</protein>
<organism evidence="5 6">
    <name type="scientific">Robbsia betulipollinis</name>
    <dbReference type="NCBI Taxonomy" id="2981849"/>
    <lineage>
        <taxon>Bacteria</taxon>
        <taxon>Pseudomonadati</taxon>
        <taxon>Pseudomonadota</taxon>
        <taxon>Betaproteobacteria</taxon>
        <taxon>Burkholderiales</taxon>
        <taxon>Burkholderiaceae</taxon>
        <taxon>Robbsia</taxon>
    </lineage>
</organism>
<evidence type="ECO:0000313" key="5">
    <source>
        <dbReference type="EMBL" id="MCY0386663.1"/>
    </source>
</evidence>
<dbReference type="InterPro" id="IPR050287">
    <property type="entry name" value="MTA/SAH_deaminase"/>
</dbReference>
<sequence>MPDHPISPAASSDTPSEAPAGTAVTPGTATAPPAAAPPHYDLLLLGATVLSGVAGEAPVVDAALGIVGQRLAYVGPAAALPREAKARVTRRLDGRLIVPGYVNVHTHTILSMVRGVAEDLGFAPAYTPGIPHGHDVRPDEAIALARLGAMEAMLFGSTLINDSYVHADLTLGAMADLGLRVYACGRLHDVDFSGVADGRWEHHVAIGERTLREALDLADRWHGTADGRTGVQLAVHAPDTCSDAFLKTITAAAHTRDLGVATHLAQSRTEVAQVLRRSGMTPAQLLDDVGLLDSRLVAAHCLFLDDDDIRRVGAAGITVAHIPKGNATGGTMAPTPRLRAAGARIALGTDNMHGDMTEVMRWALAIARIQLGGVDAAWQPADALAMATGHGAAAMGREHDLGRLAPGWLADLVVFDFRRAHLTPHPNPLGTLVHTGMGRDVEMVVVDGGIVVDDGLPTRCDARQVIEAGHHAARQLWKRAQA</sequence>
<feature type="region of interest" description="Disordered" evidence="3">
    <location>
        <begin position="1"/>
        <end position="32"/>
    </location>
</feature>
<dbReference type="Proteomes" id="UP001082899">
    <property type="component" value="Unassembled WGS sequence"/>
</dbReference>
<accession>A0ABT3ZJF7</accession>
<evidence type="ECO:0000313" key="6">
    <source>
        <dbReference type="Proteomes" id="UP001082899"/>
    </source>
</evidence>
<dbReference type="Gene3D" id="3.20.20.140">
    <property type="entry name" value="Metal-dependent hydrolases"/>
    <property type="match status" value="1"/>
</dbReference>
<dbReference type="RefSeq" id="WP_267846207.1">
    <property type="nucleotide sequence ID" value="NZ_JAPMXC010000001.1"/>
</dbReference>
<feature type="compositionally biased region" description="Low complexity" evidence="3">
    <location>
        <begin position="18"/>
        <end position="32"/>
    </location>
</feature>
<evidence type="ECO:0000256" key="1">
    <source>
        <dbReference type="ARBA" id="ARBA00006745"/>
    </source>
</evidence>
<dbReference type="Pfam" id="PF01979">
    <property type="entry name" value="Amidohydro_1"/>
    <property type="match status" value="1"/>
</dbReference>
<comment type="similarity">
    <text evidence="1">Belongs to the metallo-dependent hydrolases superfamily. ATZ/TRZ family.</text>
</comment>
<dbReference type="PANTHER" id="PTHR43794">
    <property type="entry name" value="AMINOHYDROLASE SSNA-RELATED"/>
    <property type="match status" value="1"/>
</dbReference>
<evidence type="ECO:0000256" key="2">
    <source>
        <dbReference type="ARBA" id="ARBA00022801"/>
    </source>
</evidence>
<dbReference type="InterPro" id="IPR006680">
    <property type="entry name" value="Amidohydro-rel"/>
</dbReference>
<dbReference type="InterPro" id="IPR032466">
    <property type="entry name" value="Metal_Hydrolase"/>
</dbReference>
<evidence type="ECO:0000256" key="3">
    <source>
        <dbReference type="SAM" id="MobiDB-lite"/>
    </source>
</evidence>
<dbReference type="SUPFAM" id="SSF51556">
    <property type="entry name" value="Metallo-dependent hydrolases"/>
    <property type="match status" value="1"/>
</dbReference>
<evidence type="ECO:0000259" key="4">
    <source>
        <dbReference type="Pfam" id="PF01979"/>
    </source>
</evidence>
<comment type="caution">
    <text evidence="5">The sequence shown here is derived from an EMBL/GenBank/DDBJ whole genome shotgun (WGS) entry which is preliminary data.</text>
</comment>